<dbReference type="PANTHER" id="PTHR11547:SF38">
    <property type="entry name" value="ARGININE KINASE 1-RELATED"/>
    <property type="match status" value="1"/>
</dbReference>
<evidence type="ECO:0000313" key="7">
    <source>
        <dbReference type="EMBL" id="SDM06956.1"/>
    </source>
</evidence>
<name>A0A1G9Q7H0_9FIRM</name>
<proteinExistence type="inferred from homology"/>
<evidence type="ECO:0000256" key="3">
    <source>
        <dbReference type="ARBA" id="ARBA00022777"/>
    </source>
</evidence>
<dbReference type="InterPro" id="IPR022414">
    <property type="entry name" value="ATP-guanido_PTrfase_cat"/>
</dbReference>
<feature type="domain" description="Phosphagen kinase C-terminal" evidence="6">
    <location>
        <begin position="23"/>
        <end position="254"/>
    </location>
</feature>
<evidence type="ECO:0000256" key="1">
    <source>
        <dbReference type="ARBA" id="ARBA00022679"/>
    </source>
</evidence>
<feature type="binding site" evidence="5">
    <location>
        <begin position="176"/>
        <end position="180"/>
    </location>
    <ligand>
        <name>ATP</name>
        <dbReference type="ChEBI" id="CHEBI:30616"/>
    </ligand>
</feature>
<evidence type="ECO:0000256" key="5">
    <source>
        <dbReference type="PROSITE-ProRule" id="PRU00843"/>
    </source>
</evidence>
<comment type="caution">
    <text evidence="5">Lacks conserved residue(s) required for the propagation of feature annotation.</text>
</comment>
<reference evidence="7 8" key="1">
    <citation type="submission" date="2016-10" db="EMBL/GenBank/DDBJ databases">
        <authorList>
            <person name="de Groot N.N."/>
        </authorList>
    </citation>
    <scope>NUCLEOTIDE SEQUENCE [LARGE SCALE GENOMIC DNA]</scope>
    <source>
        <strain evidence="7 8">DSM 16981</strain>
    </source>
</reference>
<evidence type="ECO:0000259" key="6">
    <source>
        <dbReference type="PROSITE" id="PS51510"/>
    </source>
</evidence>
<dbReference type="GO" id="GO:0004111">
    <property type="term" value="F:creatine kinase activity"/>
    <property type="evidence" value="ECO:0007669"/>
    <property type="project" value="InterPro"/>
</dbReference>
<feature type="binding site" evidence="5">
    <location>
        <begin position="26"/>
        <end position="30"/>
    </location>
    <ligand>
        <name>ATP</name>
        <dbReference type="ChEBI" id="CHEBI:30616"/>
    </ligand>
</feature>
<dbReference type="EMBL" id="FNHQ01000001">
    <property type="protein sequence ID" value="SDM06956.1"/>
    <property type="molecule type" value="Genomic_DNA"/>
</dbReference>
<dbReference type="Proteomes" id="UP000199309">
    <property type="component" value="Unassembled WGS sequence"/>
</dbReference>
<feature type="binding site" evidence="5">
    <location>
        <begin position="207"/>
        <end position="212"/>
    </location>
    <ligand>
        <name>ATP</name>
        <dbReference type="ChEBI" id="CHEBI:30616"/>
    </ligand>
</feature>
<evidence type="ECO:0000256" key="2">
    <source>
        <dbReference type="ARBA" id="ARBA00022741"/>
    </source>
</evidence>
<feature type="binding site" evidence="5">
    <location>
        <position position="91"/>
    </location>
    <ligand>
        <name>ATP</name>
        <dbReference type="ChEBI" id="CHEBI:30616"/>
    </ligand>
</feature>
<dbReference type="CDD" id="cd07930">
    <property type="entry name" value="bacterial_phosphagen_kinase"/>
    <property type="match status" value="1"/>
</dbReference>
<dbReference type="AlphaFoldDB" id="A0A1G9Q7H0"/>
<evidence type="ECO:0000256" key="4">
    <source>
        <dbReference type="ARBA" id="ARBA00022840"/>
    </source>
</evidence>
<protein>
    <submittedName>
        <fullName evidence="7">Protein arginine kinase</fullName>
    </submittedName>
</protein>
<dbReference type="RefSeq" id="WP_091647285.1">
    <property type="nucleotide sequence ID" value="NZ_FNHQ01000001.1"/>
</dbReference>
<dbReference type="SUPFAM" id="SSF55931">
    <property type="entry name" value="Glutamine synthetase/guanido kinase"/>
    <property type="match status" value="1"/>
</dbReference>
<dbReference type="GO" id="GO:0005615">
    <property type="term" value="C:extracellular space"/>
    <property type="evidence" value="ECO:0007669"/>
    <property type="project" value="TreeGrafter"/>
</dbReference>
<keyword evidence="1 5" id="KW-0808">Transferase</keyword>
<keyword evidence="4 5" id="KW-0067">ATP-binding</keyword>
<dbReference type="PROSITE" id="PS51510">
    <property type="entry name" value="PHOSPHAGEN_KINASE_C"/>
    <property type="match status" value="1"/>
</dbReference>
<accession>A0A1G9Q7H0</accession>
<sequence>MLKDLLSAPLAPWQDGSGIMSDIVLDSRIRLSRNLKKYIFPDRASDIELAAVFSEGEKSVPRLNVLGRGAYEFVSLGELAPLERELLVEKHFSSAAHISQPANRGLLLRQDGAVSVMVNETDHFCIHASAAGFNLKKVWEDASQVDDSLESSLNFAFRDDFGYLTASPAQAGTGLIAAVTLHIPALVMMKRVSRIVQGITKLGFVVCGIYGDRGETIGNVFQITNQVTLGISETDILDQLEKIIVQVVQEEKNCRNLLWTHNKNEMQDRLRRTYGVLSQAWLMSQQEAIGLASDLRLAIDMGIVHERPLVYESLLASMEPAFLQYMAGSEKLGEEDLSIRRASVLRETLAAYAI</sequence>
<dbReference type="STRING" id="349095.SAMN05660299_00136"/>
<dbReference type="InterPro" id="IPR000749">
    <property type="entry name" value="ATP-guanido_PTrfase"/>
</dbReference>
<dbReference type="Gene3D" id="3.30.590.10">
    <property type="entry name" value="Glutamine synthetase/guanido kinase, catalytic domain"/>
    <property type="match status" value="1"/>
</dbReference>
<evidence type="ECO:0000313" key="8">
    <source>
        <dbReference type="Proteomes" id="UP000199309"/>
    </source>
</evidence>
<keyword evidence="3 5" id="KW-0418">Kinase</keyword>
<dbReference type="Pfam" id="PF00217">
    <property type="entry name" value="ATP-gua_Ptrans"/>
    <property type="match status" value="1"/>
</dbReference>
<dbReference type="InterPro" id="IPR014746">
    <property type="entry name" value="Gln_synth/guanido_kin_cat_dom"/>
</dbReference>
<comment type="similarity">
    <text evidence="5">Belongs to the ATP:guanido phosphotransferase family.</text>
</comment>
<organism evidence="7 8">
    <name type="scientific">Megasphaera paucivorans</name>
    <dbReference type="NCBI Taxonomy" id="349095"/>
    <lineage>
        <taxon>Bacteria</taxon>
        <taxon>Bacillati</taxon>
        <taxon>Bacillota</taxon>
        <taxon>Negativicutes</taxon>
        <taxon>Veillonellales</taxon>
        <taxon>Veillonellaceae</taxon>
        <taxon>Megasphaera</taxon>
    </lineage>
</organism>
<dbReference type="GO" id="GO:0005524">
    <property type="term" value="F:ATP binding"/>
    <property type="evidence" value="ECO:0007669"/>
    <property type="project" value="UniProtKB-UniRule"/>
</dbReference>
<dbReference type="InterPro" id="IPR023660">
    <property type="entry name" value="Arg_Kinase"/>
</dbReference>
<gene>
    <name evidence="7" type="ORF">SAMN05660299_00136</name>
</gene>
<keyword evidence="8" id="KW-1185">Reference proteome</keyword>
<dbReference type="OrthoDB" id="9791353at2"/>
<keyword evidence="2 5" id="KW-0547">Nucleotide-binding</keyword>
<dbReference type="PANTHER" id="PTHR11547">
    <property type="entry name" value="ARGININE OR CREATINE KINASE"/>
    <property type="match status" value="1"/>
</dbReference>
<dbReference type="GO" id="GO:0046314">
    <property type="term" value="P:phosphocreatine biosynthetic process"/>
    <property type="evidence" value="ECO:0007669"/>
    <property type="project" value="InterPro"/>
</dbReference>